<keyword evidence="2" id="KW-0732">Signal</keyword>
<feature type="chain" id="PRO_5013064755" description="Collagen triple helix repeat-containing protein" evidence="2">
    <location>
        <begin position="26"/>
        <end position="203"/>
    </location>
</feature>
<dbReference type="EMBL" id="FQWL01000010">
    <property type="protein sequence ID" value="SHH07642.1"/>
    <property type="molecule type" value="Genomic_DNA"/>
</dbReference>
<dbReference type="STRING" id="570519.SAMN04488116_3457"/>
<evidence type="ECO:0000256" key="2">
    <source>
        <dbReference type="SAM" id="SignalP"/>
    </source>
</evidence>
<gene>
    <name evidence="3" type="ORF">SAMN04488116_3457</name>
</gene>
<evidence type="ECO:0000313" key="4">
    <source>
        <dbReference type="Proteomes" id="UP000184532"/>
    </source>
</evidence>
<organism evidence="3 4">
    <name type="scientific">Flagellimonas flava</name>
    <dbReference type="NCBI Taxonomy" id="570519"/>
    <lineage>
        <taxon>Bacteria</taxon>
        <taxon>Pseudomonadati</taxon>
        <taxon>Bacteroidota</taxon>
        <taxon>Flavobacteriia</taxon>
        <taxon>Flavobacteriales</taxon>
        <taxon>Flavobacteriaceae</taxon>
        <taxon>Flagellimonas</taxon>
    </lineage>
</organism>
<dbReference type="RefSeq" id="WP_073181937.1">
    <property type="nucleotide sequence ID" value="NZ_FQWL01000010.1"/>
</dbReference>
<evidence type="ECO:0000313" key="3">
    <source>
        <dbReference type="EMBL" id="SHH07642.1"/>
    </source>
</evidence>
<name>A0A1M5Q147_9FLAO</name>
<dbReference type="AlphaFoldDB" id="A0A1M5Q147"/>
<feature type="region of interest" description="Disordered" evidence="1">
    <location>
        <begin position="28"/>
        <end position="59"/>
    </location>
</feature>
<dbReference type="Proteomes" id="UP000184532">
    <property type="component" value="Unassembled WGS sequence"/>
</dbReference>
<evidence type="ECO:0000256" key="1">
    <source>
        <dbReference type="SAM" id="MobiDB-lite"/>
    </source>
</evidence>
<feature type="signal peptide" evidence="2">
    <location>
        <begin position="1"/>
        <end position="25"/>
    </location>
</feature>
<evidence type="ECO:0008006" key="5">
    <source>
        <dbReference type="Google" id="ProtNLM"/>
    </source>
</evidence>
<reference evidence="4" key="1">
    <citation type="submission" date="2016-11" db="EMBL/GenBank/DDBJ databases">
        <authorList>
            <person name="Varghese N."/>
            <person name="Submissions S."/>
        </authorList>
    </citation>
    <scope>NUCLEOTIDE SEQUENCE [LARGE SCALE GENOMIC DNA]</scope>
    <source>
        <strain evidence="4">DSM 22638</strain>
    </source>
</reference>
<proteinExistence type="predicted"/>
<dbReference type="PROSITE" id="PS51257">
    <property type="entry name" value="PROKAR_LIPOPROTEIN"/>
    <property type="match status" value="1"/>
</dbReference>
<keyword evidence="4" id="KW-1185">Reference proteome</keyword>
<sequence length="203" mass="21857">MQTKKLFRTMCMALCGALVLVSCSAEDGATGPAGPAGPQGEQGPAGADGQDGAQGEQGEPGTANVIYSDWITRDFETGGASETNEQLLETFGLTDFNLNEDVLLVYGRREINALVNVVHQLPYTHTSQQEYYTFSVANFIGGSSLRILASTLDGGTNLFTYFGEFRYVIIPGGTPVTDPASKSYKDWSNMSYKEVADYFGITE</sequence>
<accession>A0A1M5Q147</accession>
<protein>
    <recommendedName>
        <fullName evidence="5">Collagen triple helix repeat-containing protein</fullName>
    </recommendedName>
</protein>